<reference evidence="1 2" key="1">
    <citation type="submission" date="2019-07" db="EMBL/GenBank/DDBJ databases">
        <title>Genomics analysis of Aphanomyces spp. identifies a new class of oomycete effector associated with host adaptation.</title>
        <authorList>
            <person name="Gaulin E."/>
        </authorList>
    </citation>
    <scope>NUCLEOTIDE SEQUENCE [LARGE SCALE GENOMIC DNA]</scope>
    <source>
        <strain evidence="1 2">ATCC 201684</strain>
    </source>
</reference>
<keyword evidence="2" id="KW-1185">Reference proteome</keyword>
<dbReference type="EMBL" id="VJMJ01000124">
    <property type="protein sequence ID" value="KAF0733262.1"/>
    <property type="molecule type" value="Genomic_DNA"/>
</dbReference>
<dbReference type="VEuPathDB" id="FungiDB:AeMF1_017759"/>
<evidence type="ECO:0000313" key="2">
    <source>
        <dbReference type="Proteomes" id="UP000481153"/>
    </source>
</evidence>
<evidence type="ECO:0000313" key="1">
    <source>
        <dbReference type="EMBL" id="KAF0733262.1"/>
    </source>
</evidence>
<accession>A0A6G0X099</accession>
<gene>
    <name evidence="1" type="ORF">Ae201684_009826</name>
</gene>
<organism evidence="1 2">
    <name type="scientific">Aphanomyces euteiches</name>
    <dbReference type="NCBI Taxonomy" id="100861"/>
    <lineage>
        <taxon>Eukaryota</taxon>
        <taxon>Sar</taxon>
        <taxon>Stramenopiles</taxon>
        <taxon>Oomycota</taxon>
        <taxon>Saprolegniomycetes</taxon>
        <taxon>Saprolegniales</taxon>
        <taxon>Verrucalvaceae</taxon>
        <taxon>Aphanomyces</taxon>
    </lineage>
</organism>
<comment type="caution">
    <text evidence="1">The sequence shown here is derived from an EMBL/GenBank/DDBJ whole genome shotgun (WGS) entry which is preliminary data.</text>
</comment>
<proteinExistence type="predicted"/>
<protein>
    <submittedName>
        <fullName evidence="1">Uncharacterized protein</fullName>
    </submittedName>
</protein>
<dbReference type="AlphaFoldDB" id="A0A6G0X099"/>
<name>A0A6G0X099_9STRA</name>
<sequence>MAAPPPFVHIDPSEQGKIAAQSFTAMSEMPHMFQWDPPHGFSVQPKTMSFLGTPIVVLPSIHRRVAVPKAPPRLEKPKASMPAMDKTFERSISRTRQLARAVVKEHNAFVKSRAIATPRPSSFKHSF</sequence>
<dbReference type="Proteomes" id="UP000481153">
    <property type="component" value="Unassembled WGS sequence"/>
</dbReference>